<evidence type="ECO:0000256" key="6">
    <source>
        <dbReference type="ARBA" id="ARBA00023066"/>
    </source>
</evidence>
<evidence type="ECO:0000256" key="5">
    <source>
        <dbReference type="ARBA" id="ARBA00022813"/>
    </source>
</evidence>
<keyword evidence="8 15" id="KW-0865">Zymogen</keyword>
<name>A0A7C2CNX8_DICTH</name>
<dbReference type="InterPro" id="IPR017716">
    <property type="entry name" value="S-AdoMet_deCOase_pro-enz"/>
</dbReference>
<feature type="active site" description="Proton donor; for catalytic activity" evidence="15">
    <location>
        <position position="87"/>
    </location>
</feature>
<dbReference type="FunFam" id="3.30.360.110:FF:000001">
    <property type="entry name" value="S-adenosylmethionine decarboxylase proenzyme"/>
    <property type="match status" value="1"/>
</dbReference>
<evidence type="ECO:0000256" key="4">
    <source>
        <dbReference type="ARBA" id="ARBA00022793"/>
    </source>
</evidence>
<comment type="similarity">
    <text evidence="14 15">Belongs to the prokaryotic AdoMetDC family. Type 1 subfamily.</text>
</comment>
<evidence type="ECO:0000256" key="7">
    <source>
        <dbReference type="ARBA" id="ARBA00023115"/>
    </source>
</evidence>
<dbReference type="GO" id="GO:0008295">
    <property type="term" value="P:spermidine biosynthetic process"/>
    <property type="evidence" value="ECO:0007669"/>
    <property type="project" value="UniProtKB-UniRule"/>
</dbReference>
<feature type="site" description="Cleavage (non-hydrolytic); by autolysis" evidence="15">
    <location>
        <begin position="66"/>
        <end position="67"/>
    </location>
</feature>
<dbReference type="Gene3D" id="3.30.160.750">
    <property type="match status" value="1"/>
</dbReference>
<feature type="chain" id="PRO_5030000845" description="S-adenosylmethionine decarboxylase beta chain" evidence="15">
    <location>
        <begin position="1"/>
        <end position="66"/>
    </location>
</feature>
<dbReference type="PANTHER" id="PTHR33866">
    <property type="entry name" value="S-ADENOSYLMETHIONINE DECARBOXYLASE PROENZYME"/>
    <property type="match status" value="1"/>
</dbReference>
<organism evidence="16">
    <name type="scientific">Dictyoglomus thermophilum</name>
    <dbReference type="NCBI Taxonomy" id="14"/>
    <lineage>
        <taxon>Bacteria</taxon>
        <taxon>Pseudomonadati</taxon>
        <taxon>Dictyoglomota</taxon>
        <taxon>Dictyoglomia</taxon>
        <taxon>Dictyoglomales</taxon>
        <taxon>Dictyoglomaceae</taxon>
        <taxon>Dictyoglomus</taxon>
    </lineage>
</organism>
<comment type="caution">
    <text evidence="16">The sequence shown here is derived from an EMBL/GenBank/DDBJ whole genome shotgun (WGS) entry which is preliminary data.</text>
</comment>
<keyword evidence="11 15" id="KW-0670">Pyruvate</keyword>
<comment type="pathway">
    <text evidence="1 15">Amine and polyamine biosynthesis; S-adenosylmethioninamine biosynthesis; S-adenosylmethioninamine from S-adenosyl-L-methionine: step 1/1.</text>
</comment>
<dbReference type="InterPro" id="IPR042286">
    <property type="entry name" value="AdoMetDC_C"/>
</dbReference>
<evidence type="ECO:0000256" key="3">
    <source>
        <dbReference type="ARBA" id="ARBA00022691"/>
    </source>
</evidence>
<proteinExistence type="inferred from homology"/>
<comment type="catalytic activity">
    <reaction evidence="12 15">
        <text>S-adenosyl-L-methionine + H(+) = S-adenosyl 3-(methylsulfanyl)propylamine + CO2</text>
        <dbReference type="Rhea" id="RHEA:15981"/>
        <dbReference type="ChEBI" id="CHEBI:15378"/>
        <dbReference type="ChEBI" id="CHEBI:16526"/>
        <dbReference type="ChEBI" id="CHEBI:57443"/>
        <dbReference type="ChEBI" id="CHEBI:59789"/>
        <dbReference type="EC" id="4.1.1.50"/>
    </reaction>
</comment>
<dbReference type="UniPathway" id="UPA00331">
    <property type="reaction ID" value="UER00451"/>
</dbReference>
<dbReference type="OMA" id="HTWPEKG"/>
<keyword evidence="5 15" id="KW-0068">Autocatalytic cleavage</keyword>
<evidence type="ECO:0000256" key="13">
    <source>
        <dbReference type="ARBA" id="ARBA00056215"/>
    </source>
</evidence>
<dbReference type="InterPro" id="IPR016067">
    <property type="entry name" value="S-AdoMet_deCO2ase_core"/>
</dbReference>
<evidence type="ECO:0000256" key="8">
    <source>
        <dbReference type="ARBA" id="ARBA00023145"/>
    </source>
</evidence>
<dbReference type="GO" id="GO:0004014">
    <property type="term" value="F:adenosylmethionine decarboxylase activity"/>
    <property type="evidence" value="ECO:0007669"/>
    <property type="project" value="UniProtKB-UniRule"/>
</dbReference>
<comment type="function">
    <text evidence="13 15">Catalyzes the decarboxylation of S-adenosylmethionine to S-adenosylmethioninamine (dcAdoMet), the propylamine donor required for the synthesis of the polyamines spermine and spermidine from the diamine putrescine.</text>
</comment>
<dbReference type="NCBIfam" id="TIGR03330">
    <property type="entry name" value="SAM_DCase_Bsu"/>
    <property type="match status" value="1"/>
</dbReference>
<feature type="active site" description="Schiff-base intermediate with substrate; via pyruvic acid" evidence="15">
    <location>
        <position position="67"/>
    </location>
</feature>
<evidence type="ECO:0000256" key="9">
    <source>
        <dbReference type="ARBA" id="ARBA00023239"/>
    </source>
</evidence>
<keyword evidence="3 15" id="KW-0949">S-adenosyl-L-methionine</keyword>
<evidence type="ECO:0000256" key="11">
    <source>
        <dbReference type="ARBA" id="ARBA00023317"/>
    </source>
</evidence>
<feature type="modified residue" description="Pyruvic acid (Ser); by autocatalysis" evidence="15">
    <location>
        <position position="67"/>
    </location>
</feature>
<dbReference type="PANTHER" id="PTHR33866:SF2">
    <property type="entry name" value="S-ADENOSYLMETHIONINE DECARBOXYLASE PROENZYME"/>
    <property type="match status" value="1"/>
</dbReference>
<protein>
    <recommendedName>
        <fullName evidence="15">S-adenosylmethionine decarboxylase proenzyme</fullName>
        <shortName evidence="15">AdoMetDC</shortName>
        <shortName evidence="15">SAMDC</shortName>
        <ecNumber evidence="15">4.1.1.50</ecNumber>
    </recommendedName>
    <component>
        <recommendedName>
            <fullName evidence="15">S-adenosylmethionine decarboxylase beta chain</fullName>
        </recommendedName>
    </component>
    <component>
        <recommendedName>
            <fullName evidence="15">S-adenosylmethionine decarboxylase alpha chain</fullName>
        </recommendedName>
    </component>
</protein>
<evidence type="ECO:0000256" key="15">
    <source>
        <dbReference type="HAMAP-Rule" id="MF_00464"/>
    </source>
</evidence>
<keyword evidence="10 15" id="KW-0704">Schiff base</keyword>
<evidence type="ECO:0000256" key="10">
    <source>
        <dbReference type="ARBA" id="ARBA00023270"/>
    </source>
</evidence>
<accession>A0A7C2CNX8</accession>
<dbReference type="InterPro" id="IPR003826">
    <property type="entry name" value="AdoMetDC_fam_prok"/>
</dbReference>
<dbReference type="EC" id="4.1.1.50" evidence="15"/>
<evidence type="ECO:0000256" key="2">
    <source>
        <dbReference type="ARBA" id="ARBA00011601"/>
    </source>
</evidence>
<evidence type="ECO:0000256" key="14">
    <source>
        <dbReference type="ARBA" id="ARBA00061583"/>
    </source>
</evidence>
<keyword evidence="6 15" id="KW-0745">Spermidine biosynthesis</keyword>
<gene>
    <name evidence="15" type="primary">speH</name>
    <name evidence="16" type="ORF">ENU78_03090</name>
</gene>
<evidence type="ECO:0000256" key="1">
    <source>
        <dbReference type="ARBA" id="ARBA00004911"/>
    </source>
</evidence>
<keyword evidence="4 15" id="KW-0210">Decarboxylase</keyword>
<comment type="cofactor">
    <cofactor evidence="15">
        <name>pyruvate</name>
        <dbReference type="ChEBI" id="CHEBI:15361"/>
    </cofactor>
    <text evidence="15">Binds 1 pyruvoyl group covalently per subunit.</text>
</comment>
<dbReference type="InterPro" id="IPR042284">
    <property type="entry name" value="AdoMetDC_N"/>
</dbReference>
<comment type="PTM">
    <text evidence="15">Is synthesized initially as an inactive proenzyme. Formation of the active enzyme involves a self-maturation process in which the active site pyruvoyl group is generated from an internal serine residue via an autocatalytic post-translational modification. Two non-identical subunits are generated from the proenzyme in this reaction, and the pyruvate is formed at the N-terminus of the alpha chain, which is derived from the carboxyl end of the proenzyme. The post-translation cleavage follows an unusual pathway, termed non-hydrolytic serinolysis, in which the side chain hydroxyl group of the serine supplies its oxygen atom to form the C-terminus of the beta chain, while the remainder of the serine residue undergoes an oxidative deamination to produce ammonia and the pyruvoyl group blocking the N-terminus of the alpha chain.</text>
</comment>
<dbReference type="Pfam" id="PF02675">
    <property type="entry name" value="AdoMet_dc"/>
    <property type="match status" value="1"/>
</dbReference>
<reference evidence="16" key="1">
    <citation type="journal article" date="2020" name="mSystems">
        <title>Genome- and Community-Level Interaction Insights into Carbon Utilization and Element Cycling Functions of Hydrothermarchaeota in Hydrothermal Sediment.</title>
        <authorList>
            <person name="Zhou Z."/>
            <person name="Liu Y."/>
            <person name="Xu W."/>
            <person name="Pan J."/>
            <person name="Luo Z.H."/>
            <person name="Li M."/>
        </authorList>
    </citation>
    <scope>NUCLEOTIDE SEQUENCE [LARGE SCALE GENOMIC DNA]</scope>
    <source>
        <strain evidence="16">SpSt-70</strain>
    </source>
</reference>
<feature type="active site" description="Proton acceptor; for processing activity" evidence="15">
    <location>
        <position position="72"/>
    </location>
</feature>
<dbReference type="EMBL" id="DTDV01000007">
    <property type="protein sequence ID" value="HGK23428.1"/>
    <property type="molecule type" value="Genomic_DNA"/>
</dbReference>
<evidence type="ECO:0000256" key="12">
    <source>
        <dbReference type="ARBA" id="ARBA00048112"/>
    </source>
</evidence>
<keyword evidence="9 15" id="KW-0456">Lyase</keyword>
<dbReference type="HAMAP" id="MF_00464">
    <property type="entry name" value="AdoMetDC_1"/>
    <property type="match status" value="1"/>
</dbReference>
<dbReference type="SUPFAM" id="SSF56276">
    <property type="entry name" value="S-adenosylmethionine decarboxylase"/>
    <property type="match status" value="1"/>
</dbReference>
<comment type="subunit">
    <text evidence="2 15">Heterotetramer of two alpha and two beta chains arranged as a dimer of alpha/beta heterodimers.</text>
</comment>
<evidence type="ECO:0000313" key="16">
    <source>
        <dbReference type="EMBL" id="HGK23428.1"/>
    </source>
</evidence>
<feature type="chain" id="PRO_5030000846" description="S-adenosylmethionine decarboxylase alpha chain" evidence="15">
    <location>
        <begin position="67"/>
        <end position="142"/>
    </location>
</feature>
<sequence length="142" mass="16009">MKITGKSLGRHILAEMYNCNREILNDVEKIKEIMVKAAIEAGAEVVEVVFHKFSPYGVSGVVVISESHLAIHTWPEYGFAAADLFTCGDHVNPWKAFEYLNNYLQAEQFITFEAKRGILPIEAGNFTYKPEENKKEVKETVG</sequence>
<dbReference type="AlphaFoldDB" id="A0A7C2CNX8"/>
<dbReference type="GO" id="GO:0005829">
    <property type="term" value="C:cytosol"/>
    <property type="evidence" value="ECO:0007669"/>
    <property type="project" value="TreeGrafter"/>
</dbReference>
<keyword evidence="7 15" id="KW-0620">Polyamine biosynthesis</keyword>
<dbReference type="RefSeq" id="WP_012547984.1">
    <property type="nucleotide sequence ID" value="NZ_VTFL01000004.1"/>
</dbReference>
<dbReference type="Gene3D" id="3.30.360.110">
    <property type="entry name" value="S-adenosylmethionine decarboxylase domain"/>
    <property type="match status" value="1"/>
</dbReference>